<proteinExistence type="predicted"/>
<name>A0ABU1JT28_9PROT</name>
<accession>A0ABU1JT28</accession>
<dbReference type="InterPro" id="IPR052342">
    <property type="entry name" value="MCH/BMMD"/>
</dbReference>
<dbReference type="InterPro" id="IPR002539">
    <property type="entry name" value="MaoC-like_dom"/>
</dbReference>
<dbReference type="RefSeq" id="WP_309797267.1">
    <property type="nucleotide sequence ID" value="NZ_JAVDPW010000007.1"/>
</dbReference>
<comment type="caution">
    <text evidence="2">The sequence shown here is derived from an EMBL/GenBank/DDBJ whole genome shotgun (WGS) entry which is preliminary data.</text>
</comment>
<dbReference type="Gene3D" id="3.10.129.10">
    <property type="entry name" value="Hotdog Thioesterase"/>
    <property type="match status" value="1"/>
</dbReference>
<dbReference type="PANTHER" id="PTHR43664:SF1">
    <property type="entry name" value="BETA-METHYLMALYL-COA DEHYDRATASE"/>
    <property type="match status" value="1"/>
</dbReference>
<dbReference type="PANTHER" id="PTHR43664">
    <property type="entry name" value="MONOAMINE OXIDASE-RELATED"/>
    <property type="match status" value="1"/>
</dbReference>
<evidence type="ECO:0000313" key="3">
    <source>
        <dbReference type="Proteomes" id="UP001262410"/>
    </source>
</evidence>
<evidence type="ECO:0000259" key="1">
    <source>
        <dbReference type="Pfam" id="PF01575"/>
    </source>
</evidence>
<organism evidence="2 3">
    <name type="scientific">Inquilinus ginsengisoli</name>
    <dbReference type="NCBI Taxonomy" id="363840"/>
    <lineage>
        <taxon>Bacteria</taxon>
        <taxon>Pseudomonadati</taxon>
        <taxon>Pseudomonadota</taxon>
        <taxon>Alphaproteobacteria</taxon>
        <taxon>Rhodospirillales</taxon>
        <taxon>Rhodospirillaceae</taxon>
        <taxon>Inquilinus</taxon>
    </lineage>
</organism>
<dbReference type="EMBL" id="JAVDPW010000007">
    <property type="protein sequence ID" value="MDR6291774.1"/>
    <property type="molecule type" value="Genomic_DNA"/>
</dbReference>
<dbReference type="Pfam" id="PF01575">
    <property type="entry name" value="MaoC_dehydratas"/>
    <property type="match status" value="1"/>
</dbReference>
<sequence length="154" mass="16528">MPSEDAARLYLEDLHVGQRFGSGTVAVTTEAIKAFAAEFDPQPFHLDEAAAKASLFGGLAASGWHTAALTMKLLVGGEFLPVGGLIGAGSDEMRWPRPVRPGDVLRVESEILEIRPSQSRPDRGMAKARITTLNQAGEPVQVLVVNMVIPRRPT</sequence>
<dbReference type="InterPro" id="IPR029069">
    <property type="entry name" value="HotDog_dom_sf"/>
</dbReference>
<dbReference type="CDD" id="cd03454">
    <property type="entry name" value="YdeM"/>
    <property type="match status" value="1"/>
</dbReference>
<dbReference type="Proteomes" id="UP001262410">
    <property type="component" value="Unassembled WGS sequence"/>
</dbReference>
<feature type="domain" description="MaoC-like" evidence="1">
    <location>
        <begin position="23"/>
        <end position="117"/>
    </location>
</feature>
<evidence type="ECO:0000313" key="2">
    <source>
        <dbReference type="EMBL" id="MDR6291774.1"/>
    </source>
</evidence>
<reference evidence="2 3" key="1">
    <citation type="submission" date="2023-07" db="EMBL/GenBank/DDBJ databases">
        <title>Sorghum-associated microbial communities from plants grown in Nebraska, USA.</title>
        <authorList>
            <person name="Schachtman D."/>
        </authorList>
    </citation>
    <scope>NUCLEOTIDE SEQUENCE [LARGE SCALE GENOMIC DNA]</scope>
    <source>
        <strain evidence="2 3">584</strain>
    </source>
</reference>
<keyword evidence="3" id="KW-1185">Reference proteome</keyword>
<gene>
    <name evidence="2" type="ORF">E9232_004308</name>
</gene>
<dbReference type="SUPFAM" id="SSF54637">
    <property type="entry name" value="Thioesterase/thiol ester dehydrase-isomerase"/>
    <property type="match status" value="1"/>
</dbReference>
<protein>
    <submittedName>
        <fullName evidence="2">Acyl dehydratase</fullName>
    </submittedName>
</protein>